<dbReference type="Pfam" id="PF01381">
    <property type="entry name" value="HTH_3"/>
    <property type="match status" value="1"/>
</dbReference>
<evidence type="ECO:0000313" key="4">
    <source>
        <dbReference type="EMBL" id="VYS98310.1"/>
    </source>
</evidence>
<feature type="domain" description="HTH cro/C1-type" evidence="3">
    <location>
        <begin position="10"/>
        <end position="64"/>
    </location>
</feature>
<dbReference type="SMART" id="SM00530">
    <property type="entry name" value="HTH_XRE"/>
    <property type="match status" value="1"/>
</dbReference>
<feature type="transmembrane region" description="Helical" evidence="2">
    <location>
        <begin position="81"/>
        <end position="103"/>
    </location>
</feature>
<organism evidence="4">
    <name type="scientific">uncultured Anaerotruncus sp</name>
    <dbReference type="NCBI Taxonomy" id="905011"/>
    <lineage>
        <taxon>Bacteria</taxon>
        <taxon>Bacillati</taxon>
        <taxon>Bacillota</taxon>
        <taxon>Clostridia</taxon>
        <taxon>Eubacteriales</taxon>
        <taxon>Oscillospiraceae</taxon>
        <taxon>Anaerotruncus</taxon>
        <taxon>environmental samples</taxon>
    </lineage>
</organism>
<name>A0A6N2T2J8_9FIRM</name>
<keyword evidence="1" id="KW-0238">DNA-binding</keyword>
<dbReference type="InterPro" id="IPR001387">
    <property type="entry name" value="Cro/C1-type_HTH"/>
</dbReference>
<dbReference type="AlphaFoldDB" id="A0A6N2T2J8"/>
<dbReference type="EMBL" id="CACRSL010000003">
    <property type="protein sequence ID" value="VYS98310.1"/>
    <property type="molecule type" value="Genomic_DNA"/>
</dbReference>
<dbReference type="InterPro" id="IPR010982">
    <property type="entry name" value="Lambda_DNA-bd_dom_sf"/>
</dbReference>
<dbReference type="SUPFAM" id="SSF47413">
    <property type="entry name" value="lambda repressor-like DNA-binding domains"/>
    <property type="match status" value="1"/>
</dbReference>
<keyword evidence="2" id="KW-0812">Transmembrane</keyword>
<keyword evidence="2" id="KW-1133">Transmembrane helix</keyword>
<reference evidence="4" key="1">
    <citation type="submission" date="2019-11" db="EMBL/GenBank/DDBJ databases">
        <authorList>
            <person name="Feng L."/>
        </authorList>
    </citation>
    <scope>NUCLEOTIDE SEQUENCE</scope>
    <source>
        <strain evidence="4">AundefinedLFYP135</strain>
    </source>
</reference>
<proteinExistence type="predicted"/>
<dbReference type="GO" id="GO:0003677">
    <property type="term" value="F:DNA binding"/>
    <property type="evidence" value="ECO:0007669"/>
    <property type="project" value="UniProtKB-KW"/>
</dbReference>
<evidence type="ECO:0000256" key="1">
    <source>
        <dbReference type="ARBA" id="ARBA00023125"/>
    </source>
</evidence>
<evidence type="ECO:0000259" key="3">
    <source>
        <dbReference type="PROSITE" id="PS50943"/>
    </source>
</evidence>
<dbReference type="PANTHER" id="PTHR46558:SF11">
    <property type="entry name" value="HTH-TYPE TRANSCRIPTIONAL REGULATOR XRE"/>
    <property type="match status" value="1"/>
</dbReference>
<gene>
    <name evidence="4" type="ORF">AULFYP135_01169</name>
</gene>
<accession>A0A6N2T2J8</accession>
<sequence length="135" mass="14094">MNNQTMGAMVAALRKEKGMTQADLAARMGVTDKAVSKWERDLSLPDVHSIPKLAQVLGISVEELMGSAAPSGEGRKPLQPLVLLVVKAVALAMGVSVTVLSILGNLSTSTGFILLGIGLTCVGICLLQEKNRPGQ</sequence>
<feature type="transmembrane region" description="Helical" evidence="2">
    <location>
        <begin position="109"/>
        <end position="127"/>
    </location>
</feature>
<dbReference type="PANTHER" id="PTHR46558">
    <property type="entry name" value="TRACRIPTIONAL REGULATORY PROTEIN-RELATED-RELATED"/>
    <property type="match status" value="1"/>
</dbReference>
<dbReference type="Gene3D" id="1.10.260.40">
    <property type="entry name" value="lambda repressor-like DNA-binding domains"/>
    <property type="match status" value="1"/>
</dbReference>
<dbReference type="PROSITE" id="PS50943">
    <property type="entry name" value="HTH_CROC1"/>
    <property type="match status" value="1"/>
</dbReference>
<dbReference type="CDD" id="cd00093">
    <property type="entry name" value="HTH_XRE"/>
    <property type="match status" value="1"/>
</dbReference>
<evidence type="ECO:0000256" key="2">
    <source>
        <dbReference type="SAM" id="Phobius"/>
    </source>
</evidence>
<protein>
    <submittedName>
        <fullName evidence="4">Transcriptional repressor DicA</fullName>
    </submittedName>
</protein>
<keyword evidence="2" id="KW-0472">Membrane</keyword>